<reference evidence="1" key="1">
    <citation type="submission" date="2021-01" db="EMBL/GenBank/DDBJ databases">
        <authorList>
            <consortium name="Genoscope - CEA"/>
            <person name="William W."/>
        </authorList>
    </citation>
    <scope>NUCLEOTIDE SEQUENCE</scope>
</reference>
<evidence type="ECO:0000313" key="2">
    <source>
        <dbReference type="Proteomes" id="UP000683925"/>
    </source>
</evidence>
<sequence length="151" mass="18070">MTTRQHYNIGSINLMVRLQLRNGQFHSILLNMNLYIKNGYIYKNLISELSYLTYKNLATKLYVLALCYWVYFLRPLFFQASLSMKLFNILGYILFNGQEPRCDKMWMRGEGKKEYDKGGWGRVMKCIWKCKVIKNDDWIINKIKKNKSIEL</sequence>
<gene>
    <name evidence="1" type="ORF">POCTA_138.1.T1430098</name>
</gene>
<comment type="caution">
    <text evidence="1">The sequence shown here is derived from an EMBL/GenBank/DDBJ whole genome shotgun (WGS) entry which is preliminary data.</text>
</comment>
<proteinExistence type="predicted"/>
<accession>A0A8S1Y2I1</accession>
<dbReference type="EMBL" id="CAJJDP010000144">
    <property type="protein sequence ID" value="CAD8208166.1"/>
    <property type="molecule type" value="Genomic_DNA"/>
</dbReference>
<dbReference type="Proteomes" id="UP000683925">
    <property type="component" value="Unassembled WGS sequence"/>
</dbReference>
<protein>
    <submittedName>
        <fullName evidence="1">Uncharacterized protein</fullName>
    </submittedName>
</protein>
<keyword evidence="2" id="KW-1185">Reference proteome</keyword>
<organism evidence="1 2">
    <name type="scientific">Paramecium octaurelia</name>
    <dbReference type="NCBI Taxonomy" id="43137"/>
    <lineage>
        <taxon>Eukaryota</taxon>
        <taxon>Sar</taxon>
        <taxon>Alveolata</taxon>
        <taxon>Ciliophora</taxon>
        <taxon>Intramacronucleata</taxon>
        <taxon>Oligohymenophorea</taxon>
        <taxon>Peniculida</taxon>
        <taxon>Parameciidae</taxon>
        <taxon>Paramecium</taxon>
    </lineage>
</organism>
<name>A0A8S1Y2I1_PAROT</name>
<evidence type="ECO:0000313" key="1">
    <source>
        <dbReference type="EMBL" id="CAD8208166.1"/>
    </source>
</evidence>
<dbReference type="OrthoDB" id="10426216at2759"/>
<dbReference type="AlphaFoldDB" id="A0A8S1Y2I1"/>